<sequence>MQAHTNASVSICNSHEEAETAIQTLKKFGFDVRKLSLIGKGYHSEEHPVGFYSTGDKIRAWGSTGAFWGSMWGILMAPAVFMLPPLGMIAMAGPIVSVVISALEGAVLVGGLSAVGAALSQLGVPKDQVIVYETALKADKYVLMVHGSDDEVARAKSILAGTQPTEVAETLLN</sequence>
<dbReference type="Proteomes" id="UP001321700">
    <property type="component" value="Unassembled WGS sequence"/>
</dbReference>
<feature type="transmembrane region" description="Helical" evidence="1">
    <location>
        <begin position="95"/>
        <end position="119"/>
    </location>
</feature>
<dbReference type="RefSeq" id="WP_313875896.1">
    <property type="nucleotide sequence ID" value="NZ_JAVBIK010000001.1"/>
</dbReference>
<protein>
    <submittedName>
        <fullName evidence="2">DUF1269 domain-containing protein</fullName>
    </submittedName>
</protein>
<keyword evidence="1" id="KW-0472">Membrane</keyword>
<feature type="transmembrane region" description="Helical" evidence="1">
    <location>
        <begin position="65"/>
        <end position="83"/>
    </location>
</feature>
<dbReference type="InterPro" id="IPR052948">
    <property type="entry name" value="Low_temp-induced_all0457"/>
</dbReference>
<evidence type="ECO:0000313" key="3">
    <source>
        <dbReference type="Proteomes" id="UP001321700"/>
    </source>
</evidence>
<reference evidence="2 3" key="1">
    <citation type="submission" date="2023-08" db="EMBL/GenBank/DDBJ databases">
        <title>Rhodoferax potami sp. nov. and Rhodoferax mekongensis sp. nov., isolated from the Mekong River in Thailand.</title>
        <authorList>
            <person name="Kitikhun S."/>
            <person name="Charoenyingcharoen P."/>
            <person name="Siriarchawattana P."/>
            <person name="Likhitrattanapisal S."/>
            <person name="Nilsakha T."/>
            <person name="Chanpet A."/>
            <person name="Rattanawaree P."/>
            <person name="Ingsriswang S."/>
        </authorList>
    </citation>
    <scope>NUCLEOTIDE SEQUENCE [LARGE SCALE GENOMIC DNA]</scope>
    <source>
        <strain evidence="2 3">TBRC 17660</strain>
    </source>
</reference>
<keyword evidence="1" id="KW-1133">Transmembrane helix</keyword>
<dbReference type="PANTHER" id="PTHR36109">
    <property type="entry name" value="MEMBRANE PROTEIN-RELATED"/>
    <property type="match status" value="1"/>
</dbReference>
<evidence type="ECO:0000256" key="1">
    <source>
        <dbReference type="SAM" id="Phobius"/>
    </source>
</evidence>
<gene>
    <name evidence="2" type="ORF">RAE19_16500</name>
</gene>
<keyword evidence="3" id="KW-1185">Reference proteome</keyword>
<comment type="caution">
    <text evidence="2">The sequence shown here is derived from an EMBL/GenBank/DDBJ whole genome shotgun (WGS) entry which is preliminary data.</text>
</comment>
<dbReference type="PANTHER" id="PTHR36109:SF2">
    <property type="entry name" value="MEMBRANE PROTEIN"/>
    <property type="match status" value="1"/>
</dbReference>
<evidence type="ECO:0000313" key="2">
    <source>
        <dbReference type="EMBL" id="MDT7520287.1"/>
    </source>
</evidence>
<name>A0ABU3KRA9_9BURK</name>
<proteinExistence type="predicted"/>
<keyword evidence="1" id="KW-0812">Transmembrane</keyword>
<dbReference type="EMBL" id="JAVBIK010000001">
    <property type="protein sequence ID" value="MDT7520287.1"/>
    <property type="molecule type" value="Genomic_DNA"/>
</dbReference>
<organism evidence="2 3">
    <name type="scientific">Rhodoferax potami</name>
    <dbReference type="NCBI Taxonomy" id="3068338"/>
    <lineage>
        <taxon>Bacteria</taxon>
        <taxon>Pseudomonadati</taxon>
        <taxon>Pseudomonadota</taxon>
        <taxon>Betaproteobacteria</taxon>
        <taxon>Burkholderiales</taxon>
        <taxon>Comamonadaceae</taxon>
        <taxon>Rhodoferax</taxon>
    </lineage>
</organism>
<accession>A0ABU3KRA9</accession>